<evidence type="ECO:0000313" key="2">
    <source>
        <dbReference type="Proteomes" id="UP001148662"/>
    </source>
</evidence>
<comment type="caution">
    <text evidence="1">The sequence shown here is derived from an EMBL/GenBank/DDBJ whole genome shotgun (WGS) entry which is preliminary data.</text>
</comment>
<name>A0ACC1S7E8_9APHY</name>
<protein>
    <submittedName>
        <fullName evidence="1">Uncharacterized protein</fullName>
    </submittedName>
</protein>
<sequence length="914" mass="100600">MSSKNVPYVPGSGPTGWAGIAKTIRDVDEDKILDYKEDIDTLLVFTGLFSAVLTAFVVESYQSLSPDPMAPVVILLGRIANQTQSYTVTAGAINSTFSPAPATQCAFEPSLAAVRTNQLWFASLMITLITASFAMLVKQWLRQYLAMEYTSPYERLRARQYRHPGLAAWKVFEIAGLLPLLLQLALGLFFLGMCFFTWSVNTGVGKSSTALVSGWIFSVISVTLAPLVSPRCPYKTSLLGGVMVKGRQGVRWILSCLRSQRDLGDLPFVPRAIIRASLPAATAVAPAVPTDSVVRSFLSQSDIEEHEALRQSADELKMLQEVDAFLLDDDLLGTTIFDSLIQYHTDPSAIIRFVLQAINLRVPETVLTQPLSSSPDLSHLTKRGWIAITDIVANTILHTFAERGTRVGAWFEDTVYLLFSQSNEQLSPTANKALTRCMQEITLSRFVKVLTSLASTPMLARRRLYEILEPISNNLVEAVRKSDIPPSDIITLVIQLYKPEANIGDVSLPLRRTFDLQSLQESLWTFGSNMVAAAVLYQLDADRANSNVVRGTWFEDALYLLLSSNLPLTAHTLEALAFGIQKSTISRLTILLGSLTPVSGGCCPGLTCSELVPEDVVHLVRILYELDGGIPPLARPYPRVIDLQALSQPIWAFGSHMLGETILHALNKEEDGGGIGYWLEDAIIMLLATSPCPLHATAINTLAALCKENAPRRRFYQCIRAAASPESSQYPHAIAIFRDVCKQLSTPDDMCHFLGNLLLSIPCSSKCTHPKPSPLALLFHDHIQEHEDWARHYVPLLVDRITVMIARDDWPPGAPEGFRALLSCPVPLHRLHADAPGILWDVIATFDTSDSALDDLVRGTDEERHSYVKMDVAIENVVSLFADVDSEGTKNVHFSGGVLKLIALNAQIAIIFWS</sequence>
<evidence type="ECO:0000313" key="1">
    <source>
        <dbReference type="EMBL" id="KAJ3533639.1"/>
    </source>
</evidence>
<accession>A0ACC1S7E8</accession>
<dbReference type="EMBL" id="JANHOG010001655">
    <property type="protein sequence ID" value="KAJ3533639.1"/>
    <property type="molecule type" value="Genomic_DNA"/>
</dbReference>
<keyword evidence="2" id="KW-1185">Reference proteome</keyword>
<proteinExistence type="predicted"/>
<dbReference type="Proteomes" id="UP001148662">
    <property type="component" value="Unassembled WGS sequence"/>
</dbReference>
<reference evidence="1" key="1">
    <citation type="submission" date="2022-07" db="EMBL/GenBank/DDBJ databases">
        <title>Genome Sequence of Phlebia brevispora.</title>
        <authorList>
            <person name="Buettner E."/>
        </authorList>
    </citation>
    <scope>NUCLEOTIDE SEQUENCE</scope>
    <source>
        <strain evidence="1">MPL23</strain>
    </source>
</reference>
<organism evidence="1 2">
    <name type="scientific">Phlebia brevispora</name>
    <dbReference type="NCBI Taxonomy" id="194682"/>
    <lineage>
        <taxon>Eukaryota</taxon>
        <taxon>Fungi</taxon>
        <taxon>Dikarya</taxon>
        <taxon>Basidiomycota</taxon>
        <taxon>Agaricomycotina</taxon>
        <taxon>Agaricomycetes</taxon>
        <taxon>Polyporales</taxon>
        <taxon>Meruliaceae</taxon>
        <taxon>Phlebia</taxon>
    </lineage>
</organism>
<gene>
    <name evidence="1" type="ORF">NM688_g7254</name>
</gene>